<dbReference type="AlphaFoldDB" id="A0A7Y7XBL5"/>
<proteinExistence type="predicted"/>
<comment type="caution">
    <text evidence="2">The sequence shown here is derived from an EMBL/GenBank/DDBJ whole genome shotgun (WGS) entry which is preliminary data.</text>
</comment>
<keyword evidence="1" id="KW-0812">Transmembrane</keyword>
<dbReference type="EMBL" id="JACAQB010000006">
    <property type="protein sequence ID" value="NWB96731.1"/>
    <property type="molecule type" value="Genomic_DNA"/>
</dbReference>
<reference evidence="2 3" key="1">
    <citation type="submission" date="2020-04" db="EMBL/GenBank/DDBJ databases">
        <title>Molecular characterization of pseudomonads from Agaricus bisporus reveal novel blotch 2 pathogens in Western Europe.</title>
        <authorList>
            <person name="Taparia T."/>
            <person name="Krijger M."/>
            <person name="Haynes E."/>
            <person name="Elpinstone J.G."/>
            <person name="Noble R."/>
            <person name="Van Der Wolf J."/>
        </authorList>
    </citation>
    <scope>NUCLEOTIDE SEQUENCE [LARGE SCALE GENOMIC DNA]</scope>
    <source>
        <strain evidence="2 3">H7001</strain>
    </source>
</reference>
<name>A0A7Y7XBL5_9PSED</name>
<organism evidence="2 3">
    <name type="scientific">Pseudomonas gingeri</name>
    <dbReference type="NCBI Taxonomy" id="117681"/>
    <lineage>
        <taxon>Bacteria</taxon>
        <taxon>Pseudomonadati</taxon>
        <taxon>Pseudomonadota</taxon>
        <taxon>Gammaproteobacteria</taxon>
        <taxon>Pseudomonadales</taxon>
        <taxon>Pseudomonadaceae</taxon>
        <taxon>Pseudomonas</taxon>
    </lineage>
</organism>
<gene>
    <name evidence="2" type="ORF">HX882_12580</name>
</gene>
<sequence>MILWATGAFASSIAHLVAPEFMASGTAWPLANGWQREIAFFDMFLALFILNELRTRAIDSLYNLIFATGALSVFLGVNHLVSAMGGHWGYIHIAGCIANAAAVIVSLSLVLRKLCK</sequence>
<accession>A0A7Y7XBL5</accession>
<evidence type="ECO:0000313" key="2">
    <source>
        <dbReference type="EMBL" id="NWB96731.1"/>
    </source>
</evidence>
<evidence type="ECO:0000313" key="3">
    <source>
        <dbReference type="Proteomes" id="UP000539985"/>
    </source>
</evidence>
<protein>
    <submittedName>
        <fullName evidence="2">Uncharacterized protein</fullName>
    </submittedName>
</protein>
<feature type="transmembrane region" description="Helical" evidence="1">
    <location>
        <begin position="87"/>
        <end position="111"/>
    </location>
</feature>
<dbReference type="Proteomes" id="UP000539985">
    <property type="component" value="Unassembled WGS sequence"/>
</dbReference>
<evidence type="ECO:0000256" key="1">
    <source>
        <dbReference type="SAM" id="Phobius"/>
    </source>
</evidence>
<keyword evidence="1" id="KW-0472">Membrane</keyword>
<dbReference type="RefSeq" id="WP_177102127.1">
    <property type="nucleotide sequence ID" value="NZ_JACAQB010000006.1"/>
</dbReference>
<feature type="transmembrane region" description="Helical" evidence="1">
    <location>
        <begin position="62"/>
        <end position="81"/>
    </location>
</feature>
<keyword evidence="1" id="KW-1133">Transmembrane helix</keyword>